<dbReference type="InterPro" id="IPR036909">
    <property type="entry name" value="Cyt_c-like_dom_sf"/>
</dbReference>
<evidence type="ECO:0000256" key="5">
    <source>
        <dbReference type="ARBA" id="ARBA00023002"/>
    </source>
</evidence>
<dbReference type="PROSITE" id="PS51007">
    <property type="entry name" value="CYTC"/>
    <property type="match status" value="1"/>
</dbReference>
<dbReference type="InterPro" id="IPR009056">
    <property type="entry name" value="Cyt_c-like_dom"/>
</dbReference>
<keyword evidence="8" id="KW-0175">Coiled coil</keyword>
<evidence type="ECO:0000256" key="3">
    <source>
        <dbReference type="ARBA" id="ARBA00022723"/>
    </source>
</evidence>
<comment type="caution">
    <text evidence="11">The sequence shown here is derived from an EMBL/GenBank/DDBJ whole genome shotgun (WGS) entry which is preliminary data.</text>
</comment>
<dbReference type="PANTHER" id="PTHR30600:SF10">
    <property type="entry name" value="BLL6722 PROTEIN"/>
    <property type="match status" value="1"/>
</dbReference>
<gene>
    <name evidence="11" type="ORF">DSM04_11039</name>
</gene>
<accession>A0A4Q0NNN7</accession>
<sequence length="659" mass="75432">MLDFIKHKVKYRFRFVFANAVIFAFMILYGFTKRQDSNSPSVKETVANQLETLEDELDSLQIVIQKFRKGILTEAFLRKQLSNTRNAYKQVESYVTYYFPEHEKAYINGAPIPHLDPYPVGQADTAGVTDYLNSQPLDDLDGGYFMDGGAKVLEPIGLQRLDELIYSDEVDSYREKLSRLIEVLQTKFEVLKEALLSRKYYHDYEVIEFSRLELVRITTKGITGFDTPGSLNGLQESYYAMQGVQELLKPLIVKASIERQIDVLDLFEQAKVFLLENNDFETFDRFEFIRSYINPLYKGLLDIQRELGIESTARLRNETPSWNAYSENIFGKDFLNPYNYTLLTREKDNQQLQALGKDLFFDTSLSQRGNISCASCHQPELAYTDGKMKSLAGVPNLTVKRNAPTLINAIFANRFFYDLRSYGIEDQLEQVIEEHLEYDTSFEEIVSKLNSDKSYKQSFNQIFKTDTITRYQFTSALISFLISLKSFDSPFDKYIREEEELDASVKAGFNLFMGKANCATCHYAPTFSGLVPPLFCENESEVLGVLAKPGDSIVDSDQGRIKNGIKNEDKYIFEKSFKTMTVRNAALTAPYFHNGSYETLAEVLDFYNEGGAAGMGLEAQIPHQTLSSTKLNLTQKEMEQLITFIESLTDVPKSERKDQ</sequence>
<evidence type="ECO:0000256" key="4">
    <source>
        <dbReference type="ARBA" id="ARBA00022729"/>
    </source>
</evidence>
<dbReference type="SUPFAM" id="SSF46626">
    <property type="entry name" value="Cytochrome c"/>
    <property type="match status" value="2"/>
</dbReference>
<organism evidence="11 12">
    <name type="scientific">Leeuwenhoekiella aestuarii</name>
    <dbReference type="NCBI Taxonomy" id="2249426"/>
    <lineage>
        <taxon>Bacteria</taxon>
        <taxon>Pseudomonadati</taxon>
        <taxon>Bacteroidota</taxon>
        <taxon>Flavobacteriia</taxon>
        <taxon>Flavobacteriales</taxon>
        <taxon>Flavobacteriaceae</taxon>
        <taxon>Leeuwenhoekiella</taxon>
    </lineage>
</organism>
<keyword evidence="5" id="KW-0560">Oxidoreductase</keyword>
<evidence type="ECO:0000256" key="7">
    <source>
        <dbReference type="PROSITE-ProRule" id="PRU00433"/>
    </source>
</evidence>
<dbReference type="GO" id="GO:0030313">
    <property type="term" value="C:cell envelope"/>
    <property type="evidence" value="ECO:0007669"/>
    <property type="project" value="UniProtKB-SubCell"/>
</dbReference>
<keyword evidence="6 7" id="KW-0408">Iron</keyword>
<dbReference type="Gene3D" id="1.20.1420.20">
    <property type="entry name" value="M75 peptidase, HXXE motif"/>
    <property type="match status" value="1"/>
</dbReference>
<dbReference type="GO" id="GO:0009055">
    <property type="term" value="F:electron transfer activity"/>
    <property type="evidence" value="ECO:0007669"/>
    <property type="project" value="InterPro"/>
</dbReference>
<dbReference type="PANTHER" id="PTHR30600">
    <property type="entry name" value="CYTOCHROME C PEROXIDASE-RELATED"/>
    <property type="match status" value="1"/>
</dbReference>
<evidence type="ECO:0000256" key="9">
    <source>
        <dbReference type="SAM" id="Phobius"/>
    </source>
</evidence>
<evidence type="ECO:0000313" key="12">
    <source>
        <dbReference type="Proteomes" id="UP000289821"/>
    </source>
</evidence>
<proteinExistence type="predicted"/>
<reference evidence="11 12" key="1">
    <citation type="submission" date="2018-07" db="EMBL/GenBank/DDBJ databases">
        <title>Leeuwenhoekiella genomics.</title>
        <authorList>
            <person name="Tahon G."/>
            <person name="Willems A."/>
        </authorList>
    </citation>
    <scope>NUCLEOTIDE SEQUENCE [LARGE SCALE GENOMIC DNA]</scope>
    <source>
        <strain evidence="11 12">R-50232</strain>
    </source>
</reference>
<protein>
    <submittedName>
        <fullName evidence="11">Cytochrome c peroxidase</fullName>
    </submittedName>
</protein>
<evidence type="ECO:0000256" key="2">
    <source>
        <dbReference type="ARBA" id="ARBA00022617"/>
    </source>
</evidence>
<name>A0A4Q0NNN7_9FLAO</name>
<evidence type="ECO:0000256" key="1">
    <source>
        <dbReference type="ARBA" id="ARBA00004196"/>
    </source>
</evidence>
<keyword evidence="11" id="KW-0575">Peroxidase</keyword>
<dbReference type="GO" id="GO:0004130">
    <property type="term" value="F:cytochrome-c peroxidase activity"/>
    <property type="evidence" value="ECO:0007669"/>
    <property type="project" value="TreeGrafter"/>
</dbReference>
<evidence type="ECO:0000256" key="6">
    <source>
        <dbReference type="ARBA" id="ARBA00023004"/>
    </source>
</evidence>
<keyword evidence="9" id="KW-0812">Transmembrane</keyword>
<dbReference type="OrthoDB" id="9805202at2"/>
<dbReference type="AlphaFoldDB" id="A0A4Q0NNN7"/>
<comment type="subcellular location">
    <subcellularLocation>
        <location evidence="1">Cell envelope</location>
    </subcellularLocation>
</comment>
<dbReference type="InterPro" id="IPR051395">
    <property type="entry name" value="Cytochrome_c_Peroxidase/MauG"/>
</dbReference>
<keyword evidence="2 7" id="KW-0349">Heme</keyword>
<evidence type="ECO:0000313" key="11">
    <source>
        <dbReference type="EMBL" id="RXG11547.1"/>
    </source>
</evidence>
<dbReference type="Pfam" id="PF03150">
    <property type="entry name" value="CCP_MauG"/>
    <property type="match status" value="1"/>
</dbReference>
<dbReference type="GO" id="GO:0046872">
    <property type="term" value="F:metal ion binding"/>
    <property type="evidence" value="ECO:0007669"/>
    <property type="project" value="UniProtKB-KW"/>
</dbReference>
<dbReference type="InterPro" id="IPR004852">
    <property type="entry name" value="Di-haem_cyt_c_peroxidsae"/>
</dbReference>
<keyword evidence="4" id="KW-0732">Signal</keyword>
<dbReference type="Proteomes" id="UP000289821">
    <property type="component" value="Unassembled WGS sequence"/>
</dbReference>
<dbReference type="Gene3D" id="1.10.760.10">
    <property type="entry name" value="Cytochrome c-like domain"/>
    <property type="match status" value="2"/>
</dbReference>
<keyword evidence="12" id="KW-1185">Reference proteome</keyword>
<dbReference type="EMBL" id="QOVI01000010">
    <property type="protein sequence ID" value="RXG11547.1"/>
    <property type="molecule type" value="Genomic_DNA"/>
</dbReference>
<feature type="transmembrane region" description="Helical" evidence="9">
    <location>
        <begin position="12"/>
        <end position="31"/>
    </location>
</feature>
<keyword evidence="3 7" id="KW-0479">Metal-binding</keyword>
<keyword evidence="9" id="KW-0472">Membrane</keyword>
<dbReference type="InterPro" id="IPR038352">
    <property type="entry name" value="Imelysin_sf"/>
</dbReference>
<feature type="coiled-coil region" evidence="8">
    <location>
        <begin position="43"/>
        <end position="70"/>
    </location>
</feature>
<evidence type="ECO:0000256" key="8">
    <source>
        <dbReference type="SAM" id="Coils"/>
    </source>
</evidence>
<dbReference type="GO" id="GO:0020037">
    <property type="term" value="F:heme binding"/>
    <property type="evidence" value="ECO:0007669"/>
    <property type="project" value="InterPro"/>
</dbReference>
<keyword evidence="9" id="KW-1133">Transmembrane helix</keyword>
<evidence type="ECO:0000259" key="10">
    <source>
        <dbReference type="PROSITE" id="PS51007"/>
    </source>
</evidence>
<feature type="domain" description="Cytochrome c" evidence="10">
    <location>
        <begin position="503"/>
        <end position="649"/>
    </location>
</feature>